<dbReference type="Pfam" id="PF09243">
    <property type="entry name" value="Rsm22"/>
    <property type="match status" value="1"/>
</dbReference>
<dbReference type="GO" id="GO:0046872">
    <property type="term" value="F:metal ion binding"/>
    <property type="evidence" value="ECO:0007669"/>
    <property type="project" value="UniProtKB-KW"/>
</dbReference>
<protein>
    <submittedName>
        <fullName evidence="5">Methyltransferase type 11</fullName>
    </submittedName>
</protein>
<dbReference type="GO" id="GO:0006412">
    <property type="term" value="P:translation"/>
    <property type="evidence" value="ECO:0007669"/>
    <property type="project" value="InterPro"/>
</dbReference>
<dbReference type="PANTHER" id="PTHR13184">
    <property type="entry name" value="37S RIBOSOMAL PROTEIN S22"/>
    <property type="match status" value="1"/>
</dbReference>
<dbReference type="GO" id="GO:0015935">
    <property type="term" value="C:small ribosomal subunit"/>
    <property type="evidence" value="ECO:0007669"/>
    <property type="project" value="TreeGrafter"/>
</dbReference>
<comment type="caution">
    <text evidence="5">The sequence shown here is derived from an EMBL/GenBank/DDBJ whole genome shotgun (WGS) entry which is preliminary data.</text>
</comment>
<gene>
    <name evidence="5" type="ORF">NS226_11215</name>
</gene>
<evidence type="ECO:0000313" key="5">
    <source>
        <dbReference type="EMBL" id="KTQ95430.1"/>
    </source>
</evidence>
<evidence type="ECO:0000256" key="1">
    <source>
        <dbReference type="ARBA" id="ARBA00022723"/>
    </source>
</evidence>
<dbReference type="STRING" id="401562.NS365_18925"/>
<reference evidence="5 6" key="1">
    <citation type="journal article" date="2016" name="Front. Microbiol.">
        <title>Genomic Resource of Rice Seed Associated Bacteria.</title>
        <authorList>
            <person name="Midha S."/>
            <person name="Bansal K."/>
            <person name="Sharma S."/>
            <person name="Kumar N."/>
            <person name="Patil P.P."/>
            <person name="Chaudhry V."/>
            <person name="Patil P.B."/>
        </authorList>
    </citation>
    <scope>NUCLEOTIDE SEQUENCE [LARGE SCALE GENOMIC DNA]</scope>
    <source>
        <strain evidence="5 6">NS226</strain>
    </source>
</reference>
<evidence type="ECO:0000256" key="4">
    <source>
        <dbReference type="ARBA" id="ARBA00023014"/>
    </source>
</evidence>
<dbReference type="GO" id="GO:0008168">
    <property type="term" value="F:methyltransferase activity"/>
    <property type="evidence" value="ECO:0007669"/>
    <property type="project" value="UniProtKB-KW"/>
</dbReference>
<keyword evidence="4" id="KW-0411">Iron-sulfur</keyword>
<evidence type="ECO:0000313" key="6">
    <source>
        <dbReference type="Proteomes" id="UP000078272"/>
    </source>
</evidence>
<keyword evidence="3" id="KW-0408">Iron</keyword>
<dbReference type="EMBL" id="LDPZ01000022">
    <property type="protein sequence ID" value="KTQ95430.1"/>
    <property type="molecule type" value="Genomic_DNA"/>
</dbReference>
<keyword evidence="5" id="KW-0808">Transferase</keyword>
<dbReference type="GO" id="GO:0051536">
    <property type="term" value="F:iron-sulfur cluster binding"/>
    <property type="evidence" value="ECO:0007669"/>
    <property type="project" value="UniProtKB-KW"/>
</dbReference>
<dbReference type="GO" id="GO:0032259">
    <property type="term" value="P:methylation"/>
    <property type="evidence" value="ECO:0007669"/>
    <property type="project" value="UniProtKB-KW"/>
</dbReference>
<dbReference type="OrthoDB" id="9799639at2"/>
<evidence type="ECO:0000256" key="2">
    <source>
        <dbReference type="ARBA" id="ARBA00022946"/>
    </source>
</evidence>
<keyword evidence="1" id="KW-0479">Metal-binding</keyword>
<dbReference type="Gene3D" id="3.40.50.150">
    <property type="entry name" value="Vaccinia Virus protein VP39"/>
    <property type="match status" value="1"/>
</dbReference>
<dbReference type="eggNOG" id="COG5459">
    <property type="taxonomic scope" value="Bacteria"/>
</dbReference>
<proteinExistence type="predicted"/>
<dbReference type="SUPFAM" id="SSF53335">
    <property type="entry name" value="S-adenosyl-L-methionine-dependent methyltransferases"/>
    <property type="match status" value="1"/>
</dbReference>
<keyword evidence="2" id="KW-0809">Transit peptide</keyword>
<dbReference type="PATRIC" id="fig|401562.3.peg.1764"/>
<dbReference type="InterPro" id="IPR029063">
    <property type="entry name" value="SAM-dependent_MTases_sf"/>
</dbReference>
<dbReference type="InterPro" id="IPR015324">
    <property type="entry name" value="Ribosomal_Rsm22-like"/>
</dbReference>
<dbReference type="GO" id="GO:0003735">
    <property type="term" value="F:structural constituent of ribosome"/>
    <property type="evidence" value="ECO:0007669"/>
    <property type="project" value="TreeGrafter"/>
</dbReference>
<dbReference type="Proteomes" id="UP000078272">
    <property type="component" value="Unassembled WGS sequence"/>
</dbReference>
<evidence type="ECO:0000256" key="3">
    <source>
        <dbReference type="ARBA" id="ARBA00023004"/>
    </source>
</evidence>
<dbReference type="AlphaFoldDB" id="A0A175R8E2"/>
<dbReference type="RefSeq" id="WP_058635073.1">
    <property type="nucleotide sequence ID" value="NZ_LDPZ01000022.1"/>
</dbReference>
<dbReference type="InterPro" id="IPR052571">
    <property type="entry name" value="Mt_RNA_Methyltransferase"/>
</dbReference>
<organism evidence="5 6">
    <name type="scientific">Aureimonas ureilytica</name>
    <dbReference type="NCBI Taxonomy" id="401562"/>
    <lineage>
        <taxon>Bacteria</taxon>
        <taxon>Pseudomonadati</taxon>
        <taxon>Pseudomonadota</taxon>
        <taxon>Alphaproteobacteria</taxon>
        <taxon>Hyphomicrobiales</taxon>
        <taxon>Aurantimonadaceae</taxon>
        <taxon>Aureimonas</taxon>
    </lineage>
</organism>
<keyword evidence="5" id="KW-0489">Methyltransferase</keyword>
<sequence length="323" mass="35209">MELPRPLRAAIDAELDGVPGEALRKASDILSGRYRAETRDGRLHLSDDLFAKAYVAARMPATFAALSSALGEAAEALPEFSPRTLLDVGAGPGTALWAATERFDTLEGATLLEASKPIRAMGERLSEGAFAFRPDWREGQVERDMDAAPSADLVTLSYVLDELPPARLRPLVEALWARTQGLLLIVEPGTPAGYGRILEARRALIESGAAIAAPCPHEAACPLEAPDWCHFARRVARSRVHLRTKSAEVPWEDEKFSYVAATRFAPDTRAARILAPPEAGSGKVHLKLCEGDGQMRRRLLTKRDGEAFRRARRADWGEAIDLA</sequence>
<accession>A0A175R8E2</accession>
<dbReference type="PANTHER" id="PTHR13184:SF5">
    <property type="entry name" value="METHYLTRANSFERASE-LIKE PROTEIN 17, MITOCHONDRIAL"/>
    <property type="match status" value="1"/>
</dbReference>
<name>A0A175R8E2_9HYPH</name>